<protein>
    <submittedName>
        <fullName evidence="1">Uncharacterized protein</fullName>
    </submittedName>
</protein>
<sequence length="92" mass="10496">MVWKLPNNNNKVVTLFRMWDLCSSDTAQKRRLRIGSASQIRMCDEGVHDTTSDTFFWPRHSCALGHAEDDATLLLDTLGHAREDKLGHTNQI</sequence>
<keyword evidence="2" id="KW-1185">Reference proteome</keyword>
<dbReference type="Proteomes" id="UP000501690">
    <property type="component" value="Linkage Group LG2"/>
</dbReference>
<name>A0A4D6L3U4_VIGUN</name>
<organism evidence="1 2">
    <name type="scientific">Vigna unguiculata</name>
    <name type="common">Cowpea</name>
    <dbReference type="NCBI Taxonomy" id="3917"/>
    <lineage>
        <taxon>Eukaryota</taxon>
        <taxon>Viridiplantae</taxon>
        <taxon>Streptophyta</taxon>
        <taxon>Embryophyta</taxon>
        <taxon>Tracheophyta</taxon>
        <taxon>Spermatophyta</taxon>
        <taxon>Magnoliopsida</taxon>
        <taxon>eudicotyledons</taxon>
        <taxon>Gunneridae</taxon>
        <taxon>Pentapetalae</taxon>
        <taxon>rosids</taxon>
        <taxon>fabids</taxon>
        <taxon>Fabales</taxon>
        <taxon>Fabaceae</taxon>
        <taxon>Papilionoideae</taxon>
        <taxon>50 kb inversion clade</taxon>
        <taxon>NPAAA clade</taxon>
        <taxon>indigoferoid/millettioid clade</taxon>
        <taxon>Phaseoleae</taxon>
        <taxon>Vigna</taxon>
    </lineage>
</organism>
<gene>
    <name evidence="1" type="ORF">DEO72_LG2g3512</name>
</gene>
<evidence type="ECO:0000313" key="2">
    <source>
        <dbReference type="Proteomes" id="UP000501690"/>
    </source>
</evidence>
<proteinExistence type="predicted"/>
<evidence type="ECO:0000313" key="1">
    <source>
        <dbReference type="EMBL" id="QCD83169.1"/>
    </source>
</evidence>
<dbReference type="AlphaFoldDB" id="A0A4D6L3U4"/>
<accession>A0A4D6L3U4</accession>
<reference evidence="1 2" key="1">
    <citation type="submission" date="2019-04" db="EMBL/GenBank/DDBJ databases">
        <title>An improved genome assembly and genetic linkage map for asparagus bean, Vigna unguiculata ssp. sesquipedialis.</title>
        <authorList>
            <person name="Xia Q."/>
            <person name="Zhang R."/>
            <person name="Dong Y."/>
        </authorList>
    </citation>
    <scope>NUCLEOTIDE SEQUENCE [LARGE SCALE GENOMIC DNA]</scope>
    <source>
        <tissue evidence="1">Leaf</tissue>
    </source>
</reference>
<dbReference type="EMBL" id="CP039346">
    <property type="protein sequence ID" value="QCD83169.1"/>
    <property type="molecule type" value="Genomic_DNA"/>
</dbReference>